<gene>
    <name evidence="11" type="ORF">MNBD_GAMMA16-1031</name>
</gene>
<dbReference type="InterPro" id="IPR035807">
    <property type="entry name" value="PDC_E1_N"/>
</dbReference>
<dbReference type="SUPFAM" id="SSF52922">
    <property type="entry name" value="TK C-terminal domain-like"/>
    <property type="match status" value="1"/>
</dbReference>
<name>A0A3B0ZS83_9ZZZZ</name>
<dbReference type="AlphaFoldDB" id="A0A3B0ZS83"/>
<dbReference type="CDD" id="cd02017">
    <property type="entry name" value="TPP_E1_EcPDC_like"/>
    <property type="match status" value="1"/>
</dbReference>
<dbReference type="PANTHER" id="PTHR43825">
    <property type="entry name" value="PYRUVATE DEHYDROGENASE E1 COMPONENT"/>
    <property type="match status" value="1"/>
</dbReference>
<organism evidence="11">
    <name type="scientific">hydrothermal vent metagenome</name>
    <dbReference type="NCBI Taxonomy" id="652676"/>
    <lineage>
        <taxon>unclassified sequences</taxon>
        <taxon>metagenomes</taxon>
        <taxon>ecological metagenomes</taxon>
    </lineage>
</organism>
<dbReference type="SUPFAM" id="SSF52518">
    <property type="entry name" value="Thiamin diphosphate-binding fold (THDP-binding)"/>
    <property type="match status" value="2"/>
</dbReference>
<dbReference type="PIRSF" id="PIRSF000156">
    <property type="entry name" value="Pyruvate_dh_E1"/>
    <property type="match status" value="1"/>
</dbReference>
<keyword evidence="4 11" id="KW-0560">Oxidoreductase</keyword>
<dbReference type="Pfam" id="PF00456">
    <property type="entry name" value="Transketolase_N"/>
    <property type="match status" value="1"/>
</dbReference>
<dbReference type="InterPro" id="IPR009014">
    <property type="entry name" value="Transketo_C/PFOR_II"/>
</dbReference>
<reference evidence="11" key="1">
    <citation type="submission" date="2018-06" db="EMBL/GenBank/DDBJ databases">
        <authorList>
            <person name="Zhirakovskaya E."/>
        </authorList>
    </citation>
    <scope>NUCLEOTIDE SEQUENCE</scope>
</reference>
<keyword evidence="5" id="KW-0786">Thiamine pyrophosphate</keyword>
<dbReference type="PANTHER" id="PTHR43825:SF3">
    <property type="entry name" value="PYRUVATE DEHYDROGENASE E1 COMPONENT"/>
    <property type="match status" value="1"/>
</dbReference>
<comment type="cofactor">
    <cofactor evidence="1">
        <name>thiamine diphosphate</name>
        <dbReference type="ChEBI" id="CHEBI:58937"/>
    </cofactor>
</comment>
<dbReference type="InterPro" id="IPR004660">
    <property type="entry name" value="PDH_E1"/>
</dbReference>
<evidence type="ECO:0000256" key="2">
    <source>
        <dbReference type="ARBA" id="ARBA00012281"/>
    </source>
</evidence>
<dbReference type="Gene3D" id="3.40.50.920">
    <property type="match status" value="1"/>
</dbReference>
<dbReference type="Pfam" id="PF22613">
    <property type="entry name" value="Transketolase_C_1"/>
    <property type="match status" value="1"/>
</dbReference>
<comment type="catalytic activity">
    <reaction evidence="7">
        <text>N(6)-[(R)-lipoyl]-L-lysyl-[protein] + pyruvate + H(+) = N(6)-[(R)-S(8)-acetyldihydrolipoyl]-L-lysyl-[protein] + CO2</text>
        <dbReference type="Rhea" id="RHEA:19189"/>
        <dbReference type="Rhea" id="RHEA-COMP:10474"/>
        <dbReference type="Rhea" id="RHEA-COMP:10478"/>
        <dbReference type="ChEBI" id="CHEBI:15361"/>
        <dbReference type="ChEBI" id="CHEBI:15378"/>
        <dbReference type="ChEBI" id="CHEBI:16526"/>
        <dbReference type="ChEBI" id="CHEBI:83099"/>
        <dbReference type="ChEBI" id="CHEBI:83111"/>
        <dbReference type="EC" id="1.2.4.1"/>
    </reaction>
</comment>
<evidence type="ECO:0000313" key="11">
    <source>
        <dbReference type="EMBL" id="VAW88899.1"/>
    </source>
</evidence>
<evidence type="ECO:0000259" key="8">
    <source>
        <dbReference type="Pfam" id="PF00456"/>
    </source>
</evidence>
<dbReference type="InterPro" id="IPR051157">
    <property type="entry name" value="PDH/Transketolase"/>
</dbReference>
<feature type="domain" description="Transketolase-like C-terminal" evidence="10">
    <location>
        <begin position="714"/>
        <end position="846"/>
    </location>
</feature>
<dbReference type="FunFam" id="3.40.50.970:FF:000009">
    <property type="entry name" value="Pyruvate dehydrogenase E1 component"/>
    <property type="match status" value="1"/>
</dbReference>
<evidence type="ECO:0000259" key="9">
    <source>
        <dbReference type="Pfam" id="PF17831"/>
    </source>
</evidence>
<evidence type="ECO:0000256" key="1">
    <source>
        <dbReference type="ARBA" id="ARBA00001964"/>
    </source>
</evidence>
<keyword evidence="6 11" id="KW-0670">Pyruvate</keyword>
<accession>A0A3B0ZS83</accession>
<evidence type="ECO:0000256" key="5">
    <source>
        <dbReference type="ARBA" id="ARBA00023052"/>
    </source>
</evidence>
<dbReference type="InterPro" id="IPR005474">
    <property type="entry name" value="Transketolase_N"/>
</dbReference>
<proteinExistence type="predicted"/>
<dbReference type="InterPro" id="IPR041621">
    <property type="entry name" value="PDH_E1_M"/>
</dbReference>
<dbReference type="InterPro" id="IPR055152">
    <property type="entry name" value="Transketolase-like_C_2"/>
</dbReference>
<evidence type="ECO:0000256" key="7">
    <source>
        <dbReference type="ARBA" id="ARBA00051231"/>
    </source>
</evidence>
<dbReference type="GO" id="GO:0000287">
    <property type="term" value="F:magnesium ion binding"/>
    <property type="evidence" value="ECO:0007669"/>
    <property type="project" value="UniProtKB-ARBA"/>
</dbReference>
<feature type="domain" description="Pyruvate dehydrogenase E1 component middle" evidence="9">
    <location>
        <begin position="476"/>
        <end position="701"/>
    </location>
</feature>
<evidence type="ECO:0000256" key="3">
    <source>
        <dbReference type="ARBA" id="ARBA00017172"/>
    </source>
</evidence>
<sequence length="889" mass="99425">MTLQQQISGIDIDSDETHEWIDALEAVIESDGVERAHFLLEKMIDKARRSGANLPYSANTAYVNTIPPHLEADMPGDQEIEDRIRCYIRWNAMAMVVKANRTSSELGGHIATFASAATLYDVGYNHFWRAQSHEHGGDLIYSQGHASPGTYARAYLEGRLTEEQLDHFRQEVDGKGLSSYPHPWLMPDFWQFPTVSMGLGPIMSIYQARFMKYLQDRGLADTKGRKVWAFLGDGETDEPESLGAISLASRENLDNLTWVVNCNLQRLDGPVRGNGKIIQELEANFRGAGWNVIKVVWGSYWDPLLAKDKDGLLQQRMMEAVDGDFQNYKAKDGAYVREHFFGKYPELKAMVAKMSDEDIWRLNRGGHDPHKVYAAYHAATNHHGQPTVILAHTVKGYGMGAAGEAQNRTHSQKKLDNDELIAFRDRFNIPLSDDDAKIGKYYKPAADSAEMKYLHAHRKALGGYLPTRTHHAAPLEVPELSAFDVLLKGSGNKEMSTTMAYVRMLTLLCRDKKIGKNIVPIVPDEARTFGMEGMFRQLGIYSAVGQLYTPQDKAEIMFYKEDKSGQILEEGINEAGSMSSWIAAATSYSSHGVNTIPFYIYYSMFGFQRVGDLMWAAGDMQARGFLIGATAGRTTLAGEGLQHQDGHSLVTAATIPNCISYDPTFNYELAVVIQDGLRRMYAEQENVFYYVTTMNENYTHPAMPEGVKEGIIKGMYQFSSTKGSKNQVQLLGSGTILREVIAAAELLKNDWDTDATIWSVTSFNEITRDAQAADRWNRLHPEEAAQVPYISACLENHTGPFIAATDYIRNYADQVRKWIPGHYEVLGTDGFGRSDTRAQLRKHFEVNQYHVVIAALKSLADEGKIPASTVSAAVKKYGIDPEKINPLYA</sequence>
<evidence type="ECO:0000256" key="4">
    <source>
        <dbReference type="ARBA" id="ARBA00023002"/>
    </source>
</evidence>
<protein>
    <recommendedName>
        <fullName evidence="3">Pyruvate dehydrogenase E1 component</fullName>
        <ecNumber evidence="2">1.2.4.1</ecNumber>
    </recommendedName>
</protein>
<dbReference type="InterPro" id="IPR029061">
    <property type="entry name" value="THDP-binding"/>
</dbReference>
<dbReference type="GO" id="GO:0004739">
    <property type="term" value="F:pyruvate dehydrogenase (acetyl-transferring) activity"/>
    <property type="evidence" value="ECO:0007669"/>
    <property type="project" value="UniProtKB-EC"/>
</dbReference>
<dbReference type="FunFam" id="3.40.50.970:FF:000011">
    <property type="entry name" value="Pyruvate dehydrogenase E1 component"/>
    <property type="match status" value="1"/>
</dbReference>
<dbReference type="NCBIfam" id="TIGR00759">
    <property type="entry name" value="aceE"/>
    <property type="match status" value="1"/>
</dbReference>
<dbReference type="Pfam" id="PF17831">
    <property type="entry name" value="PDH_E1_M"/>
    <property type="match status" value="1"/>
</dbReference>
<dbReference type="EC" id="1.2.4.1" evidence="2"/>
<feature type="domain" description="Transketolase N-terminal" evidence="8">
    <location>
        <begin position="86"/>
        <end position="296"/>
    </location>
</feature>
<dbReference type="Gene3D" id="3.40.50.970">
    <property type="match status" value="2"/>
</dbReference>
<evidence type="ECO:0000259" key="10">
    <source>
        <dbReference type="Pfam" id="PF22613"/>
    </source>
</evidence>
<evidence type="ECO:0000256" key="6">
    <source>
        <dbReference type="ARBA" id="ARBA00023317"/>
    </source>
</evidence>
<dbReference type="EMBL" id="UOFO01000152">
    <property type="protein sequence ID" value="VAW88899.1"/>
    <property type="molecule type" value="Genomic_DNA"/>
</dbReference>